<accession>A0A0K2TV36</accession>
<sequence length="59" mass="6888">TSYVFSRQIPINKKCIFKNESLSELFLKVISYSVDLWVLVHPYRKATLPKVHIAERSHG</sequence>
<evidence type="ECO:0000313" key="1">
    <source>
        <dbReference type="EMBL" id="CDW29705.1"/>
    </source>
</evidence>
<reference evidence="1" key="1">
    <citation type="submission" date="2014-05" db="EMBL/GenBank/DDBJ databases">
        <authorList>
            <person name="Chronopoulou M."/>
        </authorList>
    </citation>
    <scope>NUCLEOTIDE SEQUENCE</scope>
    <source>
        <tissue evidence="1">Whole organism</tissue>
    </source>
</reference>
<dbReference type="EMBL" id="HACA01012344">
    <property type="protein sequence ID" value="CDW29705.1"/>
    <property type="molecule type" value="Transcribed_RNA"/>
</dbReference>
<feature type="non-terminal residue" evidence="1">
    <location>
        <position position="1"/>
    </location>
</feature>
<proteinExistence type="predicted"/>
<dbReference type="AlphaFoldDB" id="A0A0K2TV36"/>
<name>A0A0K2TV36_LEPSM</name>
<organism evidence="1">
    <name type="scientific">Lepeophtheirus salmonis</name>
    <name type="common">Salmon louse</name>
    <name type="synonym">Caligus salmonis</name>
    <dbReference type="NCBI Taxonomy" id="72036"/>
    <lineage>
        <taxon>Eukaryota</taxon>
        <taxon>Metazoa</taxon>
        <taxon>Ecdysozoa</taxon>
        <taxon>Arthropoda</taxon>
        <taxon>Crustacea</taxon>
        <taxon>Multicrustacea</taxon>
        <taxon>Hexanauplia</taxon>
        <taxon>Copepoda</taxon>
        <taxon>Siphonostomatoida</taxon>
        <taxon>Caligidae</taxon>
        <taxon>Lepeophtheirus</taxon>
    </lineage>
</organism>
<protein>
    <submittedName>
        <fullName evidence="1">Uncharacterized protein</fullName>
    </submittedName>
</protein>